<evidence type="ECO:0000256" key="4">
    <source>
        <dbReference type="ARBA" id="ARBA00022692"/>
    </source>
</evidence>
<keyword evidence="15" id="KW-1185">Reference proteome</keyword>
<evidence type="ECO:0000256" key="11">
    <source>
        <dbReference type="RuleBase" id="RU000688"/>
    </source>
</evidence>
<dbReference type="EMBL" id="JAULJE010000013">
    <property type="protein sequence ID" value="KAK1336025.1"/>
    <property type="molecule type" value="Genomic_DNA"/>
</dbReference>
<comment type="similarity">
    <text evidence="11">Belongs to the G-protein coupled receptor 1 family.</text>
</comment>
<protein>
    <recommendedName>
        <fullName evidence="13">G-protein coupled receptors family 1 profile domain-containing protein</fullName>
    </recommendedName>
</protein>
<proteinExistence type="inferred from homology"/>
<feature type="transmembrane region" description="Helical" evidence="12">
    <location>
        <begin position="854"/>
        <end position="874"/>
    </location>
</feature>
<dbReference type="GO" id="GO:0071396">
    <property type="term" value="P:cellular response to lipid"/>
    <property type="evidence" value="ECO:0007669"/>
    <property type="project" value="UniProtKB-ARBA"/>
</dbReference>
<comment type="subcellular location">
    <subcellularLocation>
        <location evidence="2">Membrane</location>
        <topology evidence="2">Multi-pass membrane protein</topology>
    </subcellularLocation>
</comment>
<feature type="transmembrane region" description="Helical" evidence="12">
    <location>
        <begin position="886"/>
        <end position="906"/>
    </location>
</feature>
<feature type="transmembrane region" description="Helical" evidence="12">
    <location>
        <begin position="672"/>
        <end position="699"/>
    </location>
</feature>
<feature type="transmembrane region" description="Helical" evidence="12">
    <location>
        <begin position="1135"/>
        <end position="1159"/>
    </location>
</feature>
<feature type="transmembrane region" description="Helical" evidence="12">
    <location>
        <begin position="164"/>
        <end position="188"/>
    </location>
</feature>
<keyword evidence="3" id="KW-0716">Sensory transduction</keyword>
<dbReference type="PANTHER" id="PTHR26450:SF164">
    <property type="entry name" value="OLFACTORY RECEPTOR 51B2"/>
    <property type="match status" value="1"/>
</dbReference>
<feature type="transmembrane region" description="Helical" evidence="12">
    <location>
        <begin position="964"/>
        <end position="986"/>
    </location>
</feature>
<feature type="transmembrane region" description="Helical" evidence="12">
    <location>
        <begin position="638"/>
        <end position="660"/>
    </location>
</feature>
<feature type="transmembrane region" description="Helical" evidence="12">
    <location>
        <begin position="339"/>
        <end position="366"/>
    </location>
</feature>
<feature type="non-terminal residue" evidence="14">
    <location>
        <position position="1248"/>
    </location>
</feature>
<reference evidence="14" key="1">
    <citation type="submission" date="2023-06" db="EMBL/GenBank/DDBJ databases">
        <title>Reference genome for the Northern bat (Eptesicus nilssonii), a most northern bat species.</title>
        <authorList>
            <person name="Laine V.N."/>
            <person name="Pulliainen A.T."/>
            <person name="Lilley T.M."/>
        </authorList>
    </citation>
    <scope>NUCLEOTIDE SEQUENCE</scope>
    <source>
        <strain evidence="14">BLF_Eptnil</strain>
        <tissue evidence="14">Kidney</tissue>
    </source>
</reference>
<name>A0AA40HRI5_CNENI</name>
<dbReference type="PRINTS" id="PR00237">
    <property type="entry name" value="GPCRRHODOPSN"/>
</dbReference>
<feature type="transmembrane region" description="Helical" evidence="12">
    <location>
        <begin position="520"/>
        <end position="540"/>
    </location>
</feature>
<feature type="transmembrane region" description="Helical" evidence="12">
    <location>
        <begin position="108"/>
        <end position="132"/>
    </location>
</feature>
<feature type="transmembrane region" description="Helical" evidence="12">
    <location>
        <begin position="1082"/>
        <end position="1104"/>
    </location>
</feature>
<dbReference type="CDD" id="cd15222">
    <property type="entry name" value="7tmA_OR51-like"/>
    <property type="match status" value="3"/>
</dbReference>
<keyword evidence="4 11" id="KW-0812">Transmembrane</keyword>
<feature type="domain" description="G-protein coupled receptors family 1 profile" evidence="13">
    <location>
        <begin position="979"/>
        <end position="1230"/>
    </location>
</feature>
<accession>A0AA40HRI5</accession>
<feature type="transmembrane region" description="Helical" evidence="12">
    <location>
        <begin position="378"/>
        <end position="399"/>
    </location>
</feature>
<dbReference type="PROSITE" id="PS50262">
    <property type="entry name" value="G_PROTEIN_RECEP_F1_2"/>
    <property type="match status" value="4"/>
</dbReference>
<keyword evidence="6 12" id="KW-1133">Transmembrane helix</keyword>
<evidence type="ECO:0000256" key="10">
    <source>
        <dbReference type="ARBA" id="ARBA00023224"/>
    </source>
</evidence>
<dbReference type="InterPro" id="IPR017452">
    <property type="entry name" value="GPCR_Rhodpsn_7TM"/>
</dbReference>
<dbReference type="PRINTS" id="PR00245">
    <property type="entry name" value="OLFACTORYR"/>
</dbReference>
<feature type="domain" description="G-protein coupled receptors family 1 profile" evidence="13">
    <location>
        <begin position="653"/>
        <end position="904"/>
    </location>
</feature>
<dbReference type="GO" id="GO:0004984">
    <property type="term" value="F:olfactory receptor activity"/>
    <property type="evidence" value="ECO:0007669"/>
    <property type="project" value="InterPro"/>
</dbReference>
<feature type="transmembrane region" description="Helical" evidence="12">
    <location>
        <begin position="1180"/>
        <end position="1203"/>
    </location>
</feature>
<feature type="transmembrane region" description="Helical" evidence="12">
    <location>
        <begin position="711"/>
        <end position="732"/>
    </location>
</feature>
<comment type="function">
    <text evidence="1">Putative odorant or sperm cell receptor.</text>
</comment>
<evidence type="ECO:0000256" key="5">
    <source>
        <dbReference type="ARBA" id="ARBA00022725"/>
    </source>
</evidence>
<evidence type="ECO:0000256" key="7">
    <source>
        <dbReference type="ARBA" id="ARBA00023040"/>
    </source>
</evidence>
<evidence type="ECO:0000259" key="13">
    <source>
        <dbReference type="PROSITE" id="PS50262"/>
    </source>
</evidence>
<dbReference type="FunFam" id="1.20.1070.10:FF:000002">
    <property type="entry name" value="Olfactory receptor"/>
    <property type="match status" value="4"/>
</dbReference>
<feature type="transmembrane region" description="Helical" evidence="12">
    <location>
        <begin position="546"/>
        <end position="566"/>
    </location>
</feature>
<keyword evidence="5" id="KW-0552">Olfaction</keyword>
<keyword evidence="10 11" id="KW-0807">Transducer</keyword>
<dbReference type="PROSITE" id="PS00237">
    <property type="entry name" value="G_PROTEIN_RECEP_F1_1"/>
    <property type="match status" value="3"/>
</dbReference>
<evidence type="ECO:0000256" key="9">
    <source>
        <dbReference type="ARBA" id="ARBA00023170"/>
    </source>
</evidence>
<feature type="transmembrane region" description="Helical" evidence="12">
    <location>
        <begin position="209"/>
        <end position="232"/>
    </location>
</feature>
<feature type="transmembrane region" description="Helical" evidence="12">
    <location>
        <begin position="305"/>
        <end position="327"/>
    </location>
</feature>
<keyword evidence="9 11" id="KW-0675">Receptor</keyword>
<feature type="transmembrane region" description="Helical" evidence="12">
    <location>
        <begin position="1209"/>
        <end position="1229"/>
    </location>
</feature>
<evidence type="ECO:0000313" key="15">
    <source>
        <dbReference type="Proteomes" id="UP001177744"/>
    </source>
</evidence>
<evidence type="ECO:0000256" key="8">
    <source>
        <dbReference type="ARBA" id="ARBA00023136"/>
    </source>
</evidence>
<dbReference type="InterPro" id="IPR050402">
    <property type="entry name" value="OR51/52/56-like"/>
</dbReference>
<keyword evidence="7 11" id="KW-0297">G-protein coupled receptor</keyword>
<evidence type="ECO:0000313" key="14">
    <source>
        <dbReference type="EMBL" id="KAK1336025.1"/>
    </source>
</evidence>
<feature type="domain" description="G-protein coupled receptors family 1 profile" evidence="13">
    <location>
        <begin position="320"/>
        <end position="571"/>
    </location>
</feature>
<dbReference type="PANTHER" id="PTHR26450">
    <property type="entry name" value="OLFACTORY RECEPTOR 56B1-RELATED"/>
    <property type="match status" value="1"/>
</dbReference>
<dbReference type="Pfam" id="PF13853">
    <property type="entry name" value="7tm_4"/>
    <property type="match status" value="4"/>
</dbReference>
<dbReference type="InterPro" id="IPR000276">
    <property type="entry name" value="GPCR_Rhodpsn"/>
</dbReference>
<organism evidence="14 15">
    <name type="scientific">Cnephaeus nilssonii</name>
    <name type="common">Northern bat</name>
    <name type="synonym">Eptesicus nilssonii</name>
    <dbReference type="NCBI Taxonomy" id="3371016"/>
    <lineage>
        <taxon>Eukaryota</taxon>
        <taxon>Metazoa</taxon>
        <taxon>Chordata</taxon>
        <taxon>Craniata</taxon>
        <taxon>Vertebrata</taxon>
        <taxon>Euteleostomi</taxon>
        <taxon>Mammalia</taxon>
        <taxon>Eutheria</taxon>
        <taxon>Laurasiatheria</taxon>
        <taxon>Chiroptera</taxon>
        <taxon>Yangochiroptera</taxon>
        <taxon>Vespertilionidae</taxon>
        <taxon>Cnephaeus</taxon>
    </lineage>
</organism>
<dbReference type="GO" id="GO:0005886">
    <property type="term" value="C:plasma membrane"/>
    <property type="evidence" value="ECO:0007669"/>
    <property type="project" value="TreeGrafter"/>
</dbReference>
<feature type="transmembrane region" description="Helical" evidence="12">
    <location>
        <begin position="753"/>
        <end position="776"/>
    </location>
</feature>
<feature type="transmembrane region" description="Helical" evidence="12">
    <location>
        <begin position="809"/>
        <end position="833"/>
    </location>
</feature>
<gene>
    <name evidence="14" type="ORF">QTO34_003825</name>
</gene>
<dbReference type="AlphaFoldDB" id="A0AA40HRI5"/>
<keyword evidence="8 12" id="KW-0472">Membrane</keyword>
<feature type="transmembrane region" description="Helical" evidence="12">
    <location>
        <begin position="420"/>
        <end position="440"/>
    </location>
</feature>
<feature type="transmembrane region" description="Helical" evidence="12">
    <location>
        <begin position="998"/>
        <end position="1020"/>
    </location>
</feature>
<feature type="transmembrane region" description="Helical" evidence="12">
    <location>
        <begin position="479"/>
        <end position="500"/>
    </location>
</feature>
<feature type="transmembrane region" description="Helical" evidence="12">
    <location>
        <begin position="607"/>
        <end position="626"/>
    </location>
</feature>
<dbReference type="Proteomes" id="UP001177744">
    <property type="component" value="Unassembled WGS sequence"/>
</dbReference>
<feature type="domain" description="G-protein coupled receptors family 1 profile" evidence="13">
    <location>
        <begin position="81"/>
        <end position="259"/>
    </location>
</feature>
<evidence type="ECO:0000256" key="1">
    <source>
        <dbReference type="ARBA" id="ARBA00003929"/>
    </source>
</evidence>
<feature type="transmembrane region" description="Helical" evidence="12">
    <location>
        <begin position="30"/>
        <end position="47"/>
    </location>
</feature>
<evidence type="ECO:0000256" key="12">
    <source>
        <dbReference type="SAM" id="Phobius"/>
    </source>
</evidence>
<evidence type="ECO:0000256" key="3">
    <source>
        <dbReference type="ARBA" id="ARBA00022606"/>
    </source>
</evidence>
<dbReference type="Gene3D" id="1.20.1070.10">
    <property type="entry name" value="Rhodopsin 7-helix transmembrane proteins"/>
    <property type="match status" value="4"/>
</dbReference>
<dbReference type="InterPro" id="IPR000725">
    <property type="entry name" value="Olfact_rcpt"/>
</dbReference>
<comment type="caution">
    <text evidence="14">The sequence shown here is derived from an EMBL/GenBank/DDBJ whole genome shotgun (WGS) entry which is preliminary data.</text>
</comment>
<evidence type="ECO:0000256" key="2">
    <source>
        <dbReference type="ARBA" id="ARBA00004141"/>
    </source>
</evidence>
<feature type="transmembrane region" description="Helical" evidence="12">
    <location>
        <begin position="238"/>
        <end position="261"/>
    </location>
</feature>
<sequence>MWPNSSFSSFLLTGFPGLEAAHHWISIPFFFVYISVLFGNGTLLLLIKEDTIFMSLCTISWPCWQPQTWADLNHNAHESGVLLAMAYDRFIAICNPLRYTSILTNTRVVKIGLVVLTRGFVSVVPPILPLYFFPYCHSHVLSHAFCLHQDVIKLACADTTFNRLYPVVLVVLIFVLDSLIILISYVLILKSVLSIASRDERAKALNTCVSHICCVLVFYITVIGLSLIHRFGKEVPHIVHLIMSYVYFLFPPLMNPIIYSVKTKQIQSGVLHLFTTHKGSTMWSNTSAAPFLLTGFPGLETFHPWISIAFFVIYISILLGNGTLLFLIREDHILHEPMYYFLAILAASDLGVTLTTMPTVLGVLWLDHREISHGACYFQAYLIHSLSIVESGVLLVMAYDRFIAICNPLRYTSILTNAKVVKIGLGVLMRGFILIVPIIITLSEFPYCRSHVLSHAFCLHQDVIKLACADITFNRLYPIALVSLTGFLDSMLILISYILILKTVMGIASGKEQTKALNTCVSHISCVLVFYVTVTGLTLIHRFGKYVPHIVHIIMSYVYFLFPPFMNPIIYSIKTKQIQNATRELASPRSRQVLASVWSNAPISRKLLFTCTHIMWPNISASPFLLTGFPGLETAHHWISIPFFAVYVSVLSGNGILLYLIKDDHTLHEPMYYFLAMLAGTDLMVTLTTMPTVMGVLWVNHREISHGACFLQAYCIHSLSSVESGILLAMAYDRFIAIHNPLRYTSILTNTRVVKLGMGAFMRGFISIVPVIVRLFSFPYCHSHVLSHAFCLHQEIMKLACADITFNRLYPVILISLTIFLDSLIILFSYILILKTVMGIASGEERAKALNTCISHIGCVLIFYVTVIGLSFIHRFGKNVPQVVHIIMSYVYFLFPPLMNPIIYSVKTKQIQYGIRRLLTKYTIESQVPCKSSSPLVNPTMWSNNSAAPFLLTGFLGSEAIHHWISIPFFIIYLSILFGNGILLVLIQNDHNLHEPMYYFLAMLASTDLGMTLTTMPTVLSVLLLDWREIAQRSCFTQSYFIHSLAIVESGVLLAMAFDRFIAIRYPLSYNSILINSRVMKIGLGVLMRGFVSIVPPILPLYWFPYCHSHVLSHAFCLHQDVMKLACADITFNRIYPVILVALTFFLDAMIILFSYILILKTVLGIASAEERAKTLNTCVSHISCVLIFYITVIGLTFIHRFGKHAPHVVHITMSYVYFLFPPFMNPIIYSIKTKQIQKASFICFLAI</sequence>
<evidence type="ECO:0000256" key="6">
    <source>
        <dbReference type="ARBA" id="ARBA00022989"/>
    </source>
</evidence>
<dbReference type="GO" id="GO:0004930">
    <property type="term" value="F:G protein-coupled receptor activity"/>
    <property type="evidence" value="ECO:0007669"/>
    <property type="project" value="UniProtKB-KW"/>
</dbReference>
<feature type="transmembrane region" description="Helical" evidence="12">
    <location>
        <begin position="282"/>
        <end position="299"/>
    </location>
</feature>
<dbReference type="SUPFAM" id="SSF81321">
    <property type="entry name" value="Family A G protein-coupled receptor-like"/>
    <property type="match status" value="4"/>
</dbReference>